<evidence type="ECO:0000313" key="1">
    <source>
        <dbReference type="EMBL" id="ROV90088.1"/>
    </source>
</evidence>
<reference evidence="1 2" key="1">
    <citation type="submission" date="2015-09" db="EMBL/GenBank/DDBJ databases">
        <title>Host preference determinants of Valsa canker pathogens revealed by comparative genomics.</title>
        <authorList>
            <person name="Yin Z."/>
            <person name="Huang L."/>
        </authorList>
    </citation>
    <scope>NUCLEOTIDE SEQUENCE [LARGE SCALE GENOMIC DNA]</scope>
    <source>
        <strain evidence="1 2">03-1</strain>
    </source>
</reference>
<keyword evidence="2" id="KW-1185">Reference proteome</keyword>
<name>A0A423VGP3_9PEZI</name>
<sequence length="112" mass="12502">MNKGCLALSEKSQGLTFLAMDRSNKYFVDILKLRMGQREDFVLDRMSSTDSRASSAGTIAGLLDRFEALDVSEPSQYSLDAPGVQMPAEAKNVDANVTFESWKKESWKEDLD</sequence>
<dbReference type="Proteomes" id="UP000283895">
    <property type="component" value="Unassembled WGS sequence"/>
</dbReference>
<accession>A0A423VGP3</accession>
<proteinExistence type="predicted"/>
<dbReference type="EMBL" id="LKEA01000065">
    <property type="protein sequence ID" value="ROV90088.1"/>
    <property type="molecule type" value="Genomic_DNA"/>
</dbReference>
<organism evidence="1 2">
    <name type="scientific">Cytospora schulzeri</name>
    <dbReference type="NCBI Taxonomy" id="448051"/>
    <lineage>
        <taxon>Eukaryota</taxon>
        <taxon>Fungi</taxon>
        <taxon>Dikarya</taxon>
        <taxon>Ascomycota</taxon>
        <taxon>Pezizomycotina</taxon>
        <taxon>Sordariomycetes</taxon>
        <taxon>Sordariomycetidae</taxon>
        <taxon>Diaporthales</taxon>
        <taxon>Cytosporaceae</taxon>
        <taxon>Cytospora</taxon>
    </lineage>
</organism>
<comment type="caution">
    <text evidence="1">The sequence shown here is derived from an EMBL/GenBank/DDBJ whole genome shotgun (WGS) entry which is preliminary data.</text>
</comment>
<protein>
    <submittedName>
        <fullName evidence="1">Uncharacterized protein</fullName>
    </submittedName>
</protein>
<dbReference type="AlphaFoldDB" id="A0A423VGP3"/>
<evidence type="ECO:0000313" key="2">
    <source>
        <dbReference type="Proteomes" id="UP000283895"/>
    </source>
</evidence>
<gene>
    <name evidence="1" type="ORF">VMCG_09757</name>
</gene>
<dbReference type="OrthoDB" id="5238236at2759"/>